<dbReference type="EMBL" id="JABBNI010000007">
    <property type="protein sequence ID" value="NMM61676.1"/>
    <property type="molecule type" value="Genomic_DNA"/>
</dbReference>
<feature type="chain" id="PRO_5031407039" description="Peptidase C1A papain C-terminal domain-containing protein" evidence="3">
    <location>
        <begin position="33"/>
        <end position="705"/>
    </location>
</feature>
<dbReference type="Gene3D" id="2.60.120.380">
    <property type="match status" value="1"/>
</dbReference>
<name>A0A7Y0EDU6_9CLOT</name>
<evidence type="ECO:0000256" key="1">
    <source>
        <dbReference type="ARBA" id="ARBA00008455"/>
    </source>
</evidence>
<dbReference type="GO" id="GO:0006508">
    <property type="term" value="P:proteolysis"/>
    <property type="evidence" value="ECO:0007669"/>
    <property type="project" value="InterPro"/>
</dbReference>
<dbReference type="RefSeq" id="WP_169296287.1">
    <property type="nucleotide sequence ID" value="NZ_JABBNI010000007.1"/>
</dbReference>
<dbReference type="SUPFAM" id="SSF54001">
    <property type="entry name" value="Cysteine proteinases"/>
    <property type="match status" value="1"/>
</dbReference>
<organism evidence="5 6">
    <name type="scientific">Clostridium muellerianum</name>
    <dbReference type="NCBI Taxonomy" id="2716538"/>
    <lineage>
        <taxon>Bacteria</taxon>
        <taxon>Bacillati</taxon>
        <taxon>Bacillota</taxon>
        <taxon>Clostridia</taxon>
        <taxon>Eubacteriales</taxon>
        <taxon>Clostridiaceae</taxon>
        <taxon>Clostridium</taxon>
    </lineage>
</organism>
<dbReference type="Gene3D" id="3.90.70.10">
    <property type="entry name" value="Cysteine proteinases"/>
    <property type="match status" value="1"/>
</dbReference>
<reference evidence="5 6" key="2">
    <citation type="submission" date="2020-06" db="EMBL/GenBank/DDBJ databases">
        <title>Complete Genome Sequence of Clostridium muelleri sp. nov. P21T, an Acid-Alcohol Producing Acetogen Isolated from Old Hay.</title>
        <authorList>
            <person name="Duncan K.E."/>
            <person name="Tanner R.S."/>
        </authorList>
    </citation>
    <scope>NUCLEOTIDE SEQUENCE [LARGE SCALE GENOMIC DNA]</scope>
    <source>
        <strain evidence="5 6">P21</strain>
    </source>
</reference>
<evidence type="ECO:0000313" key="5">
    <source>
        <dbReference type="EMBL" id="NMM61676.1"/>
    </source>
</evidence>
<comment type="caution">
    <text evidence="5">The sequence shown here is derived from an EMBL/GenBank/DDBJ whole genome shotgun (WGS) entry which is preliminary data.</text>
</comment>
<keyword evidence="6" id="KW-1185">Reference proteome</keyword>
<comment type="similarity">
    <text evidence="1">Belongs to the peptidase C1 family.</text>
</comment>
<dbReference type="PANTHER" id="PTHR12411">
    <property type="entry name" value="CYSTEINE PROTEASE FAMILY C1-RELATED"/>
    <property type="match status" value="1"/>
</dbReference>
<dbReference type="Pfam" id="PF00112">
    <property type="entry name" value="Peptidase_C1"/>
    <property type="match status" value="1"/>
</dbReference>
<dbReference type="InterPro" id="IPR014755">
    <property type="entry name" value="Cu-Rt/internalin_Ig-like"/>
</dbReference>
<evidence type="ECO:0000256" key="2">
    <source>
        <dbReference type="ARBA" id="ARBA00022729"/>
    </source>
</evidence>
<dbReference type="Gene3D" id="2.60.40.1220">
    <property type="match status" value="1"/>
</dbReference>
<dbReference type="InterPro" id="IPR040528">
    <property type="entry name" value="Lectin-like"/>
</dbReference>
<dbReference type="SUPFAM" id="SSF89260">
    <property type="entry name" value="Collagen-binding domain"/>
    <property type="match status" value="1"/>
</dbReference>
<keyword evidence="2 3" id="KW-0732">Signal</keyword>
<dbReference type="SMART" id="SM00645">
    <property type="entry name" value="Pept_C1"/>
    <property type="match status" value="1"/>
</dbReference>
<feature type="domain" description="Peptidase C1A papain C-terminal" evidence="4">
    <location>
        <begin position="87"/>
        <end position="312"/>
    </location>
</feature>
<dbReference type="GO" id="GO:0008234">
    <property type="term" value="F:cysteine-type peptidase activity"/>
    <property type="evidence" value="ECO:0007669"/>
    <property type="project" value="InterPro"/>
</dbReference>
<dbReference type="Pfam" id="PF18560">
    <property type="entry name" value="Lectin_like"/>
    <property type="match status" value="1"/>
</dbReference>
<gene>
    <name evidence="5" type="ORF">HBE96_03010</name>
</gene>
<dbReference type="InterPro" id="IPR000169">
    <property type="entry name" value="Pept_cys_AS"/>
</dbReference>
<dbReference type="Proteomes" id="UP000537131">
    <property type="component" value="Unassembled WGS sequence"/>
</dbReference>
<dbReference type="AlphaFoldDB" id="A0A7Y0EDU6"/>
<evidence type="ECO:0000259" key="4">
    <source>
        <dbReference type="SMART" id="SM00645"/>
    </source>
</evidence>
<dbReference type="InterPro" id="IPR038765">
    <property type="entry name" value="Papain-like_cys_pep_sf"/>
</dbReference>
<dbReference type="InterPro" id="IPR000668">
    <property type="entry name" value="Peptidase_C1A_C"/>
</dbReference>
<accession>A0A7Y0EDU6</accession>
<sequence>MKRGNALPKVFTTVVMSSVLLTSTALSSNVFAKGDANKIYMGQINPEFKNATAKSNSNGKSGYGFIPNPVKITKSTSNKNLLKNANLPAKFDLRDQNKVTSVRNQGKIGSCWACATYSSLESWMLMSQNTDVNYSENNLITHSGFDFGPDDGGNSFMSTAYLSRWNGPVLEKDDPYASPATPSNIVVRDGKKAVNHVQDVLFIPERTGSADNDEIKASVMKYGALDISMAYDKKYYNPSTSSYYAYEDSNTNHDVAIVGWDDNYSKDNFKQAPAGNGAFIVRNSWGPNWGDKGYFYISYYDKCVAKYNAAFINAQPTNNYDKVYEYDPLGMVNVAGFNSETASFANVFKSSLNNEKLSAVSFYTTKENAKYEIYVEPNYETNEFTKLTKIKSGTIDMPGYHTINLDNSISLTNGKKYAVAVKLVEDEEKSPIAIEGVESDYSSKASANVGESFISSDNKNWTDLKESNPELNANVCLKAFTKGDVNTDKTVEVVSTTPSNGAIDVDLNSKISVKFNEAVQKGTGFENITLNDGQNKVSAACTINGDSISISAALKENTKYTLTIPAEAVVGNSGNKFSNPYTMSFTTKKDTNVDPYEPNDSKNTAYPIKLGETYNGYISSPNDIDYYKIKVTKMGILKVNLTNLPADYDLHLYDSLGLPLGHSKLYEIKSKSIKFLVFPRTYYIKVNGNNNNYNNKLPYTLQVNQ</sequence>
<feature type="signal peptide" evidence="3">
    <location>
        <begin position="1"/>
        <end position="32"/>
    </location>
</feature>
<proteinExistence type="inferred from homology"/>
<reference evidence="5 6" key="1">
    <citation type="submission" date="2020-04" db="EMBL/GenBank/DDBJ databases">
        <authorList>
            <person name="Doyle D.A."/>
        </authorList>
    </citation>
    <scope>NUCLEOTIDE SEQUENCE [LARGE SCALE GENOMIC DNA]</scope>
    <source>
        <strain evidence="5 6">P21</strain>
    </source>
</reference>
<protein>
    <recommendedName>
        <fullName evidence="4">Peptidase C1A papain C-terminal domain-containing protein</fullName>
    </recommendedName>
</protein>
<dbReference type="Pfam" id="PF13205">
    <property type="entry name" value="Big_5"/>
    <property type="match status" value="1"/>
</dbReference>
<dbReference type="InterPro" id="IPR032812">
    <property type="entry name" value="SbsA_Ig"/>
</dbReference>
<dbReference type="PROSITE" id="PS00139">
    <property type="entry name" value="THIOL_PROTEASE_CYS"/>
    <property type="match status" value="1"/>
</dbReference>
<dbReference type="CDD" id="cd02619">
    <property type="entry name" value="Peptidase_C1"/>
    <property type="match status" value="1"/>
</dbReference>
<evidence type="ECO:0000256" key="3">
    <source>
        <dbReference type="SAM" id="SignalP"/>
    </source>
</evidence>
<dbReference type="InterPro" id="IPR013128">
    <property type="entry name" value="Peptidase_C1A"/>
</dbReference>
<evidence type="ECO:0000313" key="6">
    <source>
        <dbReference type="Proteomes" id="UP000537131"/>
    </source>
</evidence>